<evidence type="ECO:0000313" key="16">
    <source>
        <dbReference type="EMBL" id="SBT22586.1"/>
    </source>
</evidence>
<dbReference type="EC" id="2.7.13.3" evidence="3"/>
<dbReference type="Pfam" id="PF02518">
    <property type="entry name" value="HATPase_c"/>
    <property type="match status" value="1"/>
</dbReference>
<dbReference type="OrthoDB" id="9809766at2"/>
<keyword evidence="6 13" id="KW-0812">Transmembrane</keyword>
<dbReference type="Gene3D" id="1.20.120.620">
    <property type="entry name" value="Backbone structure of the membrane domain of e. Coli histidine kinase receptor kdpd"/>
    <property type="match status" value="1"/>
</dbReference>
<dbReference type="InterPro" id="IPR036097">
    <property type="entry name" value="HisK_dim/P_sf"/>
</dbReference>
<comment type="catalytic activity">
    <reaction evidence="1">
        <text>ATP + protein L-histidine = ADP + protein N-phospho-L-histidine.</text>
        <dbReference type="EC" id="2.7.13.3"/>
    </reaction>
</comment>
<dbReference type="Proteomes" id="UP000092840">
    <property type="component" value="Unassembled WGS sequence"/>
</dbReference>
<dbReference type="PANTHER" id="PTHR45569">
    <property type="entry name" value="SENSOR PROTEIN KDPD"/>
    <property type="match status" value="1"/>
</dbReference>
<evidence type="ECO:0000256" key="6">
    <source>
        <dbReference type="ARBA" id="ARBA00022692"/>
    </source>
</evidence>
<keyword evidence="4" id="KW-0597">Phosphoprotein</keyword>
<keyword evidence="9" id="KW-0067">ATP-binding</keyword>
<dbReference type="GO" id="GO:0000155">
    <property type="term" value="F:phosphorelay sensor kinase activity"/>
    <property type="evidence" value="ECO:0007669"/>
    <property type="project" value="InterPro"/>
</dbReference>
<evidence type="ECO:0000259" key="14">
    <source>
        <dbReference type="PROSITE" id="PS50109"/>
    </source>
</evidence>
<dbReference type="Proteomes" id="UP000092871">
    <property type="component" value="Unassembled WGS sequence"/>
</dbReference>
<evidence type="ECO:0000256" key="1">
    <source>
        <dbReference type="ARBA" id="ARBA00000085"/>
    </source>
</evidence>
<keyword evidence="8" id="KW-0418">Kinase</keyword>
<reference evidence="16 17" key="1">
    <citation type="submission" date="2016-06" db="EMBL/GenBank/DDBJ databases">
        <authorList>
            <person name="Rodrigo-Torres L."/>
            <person name="Arahal D.R."/>
        </authorList>
    </citation>
    <scope>NUCLEOTIDE SEQUENCE [LARGE SCALE GENOMIC DNA]</scope>
    <source>
        <strain evidence="16 17">CECT 5116</strain>
    </source>
</reference>
<evidence type="ECO:0000313" key="18">
    <source>
        <dbReference type="Proteomes" id="UP000092871"/>
    </source>
</evidence>
<keyword evidence="12 13" id="KW-0472">Membrane</keyword>
<dbReference type="Gene3D" id="1.10.287.130">
    <property type="match status" value="1"/>
</dbReference>
<dbReference type="InterPro" id="IPR036890">
    <property type="entry name" value="HATPase_C_sf"/>
</dbReference>
<feature type="transmembrane region" description="Helical" evidence="13">
    <location>
        <begin position="32"/>
        <end position="50"/>
    </location>
</feature>
<organism evidence="15 18">
    <name type="scientific">Marinomonas gallaica</name>
    <dbReference type="NCBI Taxonomy" id="1806667"/>
    <lineage>
        <taxon>Bacteria</taxon>
        <taxon>Pseudomonadati</taxon>
        <taxon>Pseudomonadota</taxon>
        <taxon>Gammaproteobacteria</taxon>
        <taxon>Oceanospirillales</taxon>
        <taxon>Oceanospirillaceae</taxon>
        <taxon>Marinomonas</taxon>
    </lineage>
</organism>
<dbReference type="Pfam" id="PF00512">
    <property type="entry name" value="HisKA"/>
    <property type="match status" value="1"/>
</dbReference>
<evidence type="ECO:0000256" key="11">
    <source>
        <dbReference type="ARBA" id="ARBA00023012"/>
    </source>
</evidence>
<dbReference type="EMBL" id="FLRA01000017">
    <property type="protein sequence ID" value="SBT18206.1"/>
    <property type="molecule type" value="Genomic_DNA"/>
</dbReference>
<dbReference type="Gene3D" id="3.30.565.10">
    <property type="entry name" value="Histidine kinase-like ATPase, C-terminal domain"/>
    <property type="match status" value="1"/>
</dbReference>
<evidence type="ECO:0000256" key="2">
    <source>
        <dbReference type="ARBA" id="ARBA00004141"/>
    </source>
</evidence>
<proteinExistence type="predicted"/>
<comment type="subcellular location">
    <subcellularLocation>
        <location evidence="2">Membrane</location>
        <topology evidence="2">Multi-pass membrane protein</topology>
    </subcellularLocation>
</comment>
<evidence type="ECO:0000256" key="7">
    <source>
        <dbReference type="ARBA" id="ARBA00022741"/>
    </source>
</evidence>
<evidence type="ECO:0000256" key="3">
    <source>
        <dbReference type="ARBA" id="ARBA00012438"/>
    </source>
</evidence>
<keyword evidence="10 13" id="KW-1133">Transmembrane helix</keyword>
<feature type="domain" description="Histidine kinase" evidence="14">
    <location>
        <begin position="133"/>
        <end position="326"/>
    </location>
</feature>
<dbReference type="PROSITE" id="PS50109">
    <property type="entry name" value="HIS_KIN"/>
    <property type="match status" value="1"/>
</dbReference>
<dbReference type="InterPro" id="IPR003661">
    <property type="entry name" value="HisK_dim/P_dom"/>
</dbReference>
<evidence type="ECO:0000313" key="15">
    <source>
        <dbReference type="EMBL" id="SBT18206.1"/>
    </source>
</evidence>
<dbReference type="InterPro" id="IPR052023">
    <property type="entry name" value="Histidine_kinase_KdpD"/>
</dbReference>
<evidence type="ECO:0000256" key="5">
    <source>
        <dbReference type="ARBA" id="ARBA00022679"/>
    </source>
</evidence>
<dbReference type="Pfam" id="PF13493">
    <property type="entry name" value="DUF4118"/>
    <property type="match status" value="1"/>
</dbReference>
<evidence type="ECO:0000256" key="10">
    <source>
        <dbReference type="ARBA" id="ARBA00022989"/>
    </source>
</evidence>
<dbReference type="InterPro" id="IPR003594">
    <property type="entry name" value="HATPase_dom"/>
</dbReference>
<dbReference type="InterPro" id="IPR005467">
    <property type="entry name" value="His_kinase_dom"/>
</dbReference>
<name>A0A1C3JSY2_9GAMM</name>
<evidence type="ECO:0000256" key="12">
    <source>
        <dbReference type="ARBA" id="ARBA00023136"/>
    </source>
</evidence>
<dbReference type="SMART" id="SM00388">
    <property type="entry name" value="HisKA"/>
    <property type="match status" value="1"/>
</dbReference>
<dbReference type="EMBL" id="FLRB01000019">
    <property type="protein sequence ID" value="SBT22586.1"/>
    <property type="molecule type" value="Genomic_DNA"/>
</dbReference>
<dbReference type="PANTHER" id="PTHR45569:SF1">
    <property type="entry name" value="SENSOR PROTEIN KDPD"/>
    <property type="match status" value="1"/>
</dbReference>
<evidence type="ECO:0000256" key="4">
    <source>
        <dbReference type="ARBA" id="ARBA00022553"/>
    </source>
</evidence>
<evidence type="ECO:0000256" key="8">
    <source>
        <dbReference type="ARBA" id="ARBA00022777"/>
    </source>
</evidence>
<evidence type="ECO:0000256" key="13">
    <source>
        <dbReference type="SAM" id="Phobius"/>
    </source>
</evidence>
<keyword evidence="5 15" id="KW-0808">Transferase</keyword>
<protein>
    <recommendedName>
        <fullName evidence="3">histidine kinase</fullName>
        <ecNumber evidence="3">2.7.13.3</ecNumber>
    </recommendedName>
</protein>
<dbReference type="AlphaFoldDB" id="A0A1C3JSY2"/>
<dbReference type="SUPFAM" id="SSF55874">
    <property type="entry name" value="ATPase domain of HSP90 chaperone/DNA topoisomerase II/histidine kinase"/>
    <property type="match status" value="1"/>
</dbReference>
<feature type="transmembrane region" description="Helical" evidence="13">
    <location>
        <begin position="84"/>
        <end position="104"/>
    </location>
</feature>
<reference evidence="15 18" key="2">
    <citation type="submission" date="2016-06" db="EMBL/GenBank/DDBJ databases">
        <authorList>
            <person name="Kjaerup R.B."/>
            <person name="Dalgaard T.S."/>
            <person name="Juul-Madsen H.R."/>
        </authorList>
    </citation>
    <scope>NUCLEOTIDE SEQUENCE [LARGE SCALE GENOMIC DNA]</scope>
    <source>
        <strain evidence="15 18">CECT 5115</strain>
    </source>
</reference>
<keyword evidence="7" id="KW-0547">Nucleotide-binding</keyword>
<dbReference type="GO" id="GO:0005524">
    <property type="term" value="F:ATP binding"/>
    <property type="evidence" value="ECO:0007669"/>
    <property type="project" value="UniProtKB-KW"/>
</dbReference>
<dbReference type="SUPFAM" id="SSF47384">
    <property type="entry name" value="Homodimeric domain of signal transducing histidine kinase"/>
    <property type="match status" value="1"/>
</dbReference>
<dbReference type="GO" id="GO:0005886">
    <property type="term" value="C:plasma membrane"/>
    <property type="evidence" value="ECO:0007669"/>
    <property type="project" value="TreeGrafter"/>
</dbReference>
<keyword evidence="17" id="KW-1185">Reference proteome</keyword>
<gene>
    <name evidence="15" type="primary">kdpD</name>
    <name evidence="15" type="ORF">MGA5115_02327</name>
    <name evidence="16" type="ORF">MGA5116_03209</name>
</gene>
<dbReference type="InterPro" id="IPR038318">
    <property type="entry name" value="KdpD_sf"/>
</dbReference>
<keyword evidence="11" id="KW-0902">Two-component regulatory system</keyword>
<feature type="transmembrane region" description="Helical" evidence="13">
    <location>
        <begin position="7"/>
        <end position="26"/>
    </location>
</feature>
<sequence length="326" mass="35968">MNKFTKPWGQYAVSAGVPAGIILLALPLREYITVSDVMLLGVACVAFIGFRFGKSEAIVASVTSVLFVDVLFVDPYYTLAVHNFDYFVSFGVMLAVGVFIAQLAQRNQLVELEKQATMRLKEREEIRANLLRSIGHDLRTPLGTVMGASSLLMEDSIVLSKSQQQEQISNIYQQSLILKNQIDKMLELSRIRDLQTTNDWLTLPCVDLVSSAFVRIKASQIDGFSVNYGMDSVKGDSALLEIALANLIDNASRHGSAPCKIQFSRIQTAYCLEVINGLGEQNTPQTDSGNGLGFLICDAIAKLHGGEFVFQKQSNQVSARICWEEQ</sequence>
<feature type="transmembrane region" description="Helical" evidence="13">
    <location>
        <begin position="57"/>
        <end position="78"/>
    </location>
</feature>
<dbReference type="InterPro" id="IPR025201">
    <property type="entry name" value="KdpD_TM"/>
</dbReference>
<accession>A0A1C3JSY2</accession>
<dbReference type="CDD" id="cd00082">
    <property type="entry name" value="HisKA"/>
    <property type="match status" value="1"/>
</dbReference>
<evidence type="ECO:0000313" key="17">
    <source>
        <dbReference type="Proteomes" id="UP000092840"/>
    </source>
</evidence>
<evidence type="ECO:0000256" key="9">
    <source>
        <dbReference type="ARBA" id="ARBA00022840"/>
    </source>
</evidence>
<dbReference type="CDD" id="cd00075">
    <property type="entry name" value="HATPase"/>
    <property type="match status" value="1"/>
</dbReference>
<dbReference type="RefSeq" id="WP_067036651.1">
    <property type="nucleotide sequence ID" value="NZ_FLRA01000017.1"/>
</dbReference>